<evidence type="ECO:0000256" key="3">
    <source>
        <dbReference type="ARBA" id="ARBA00022777"/>
    </source>
</evidence>
<evidence type="ECO:0000259" key="7">
    <source>
        <dbReference type="PROSITE" id="PS50011"/>
    </source>
</evidence>
<keyword evidence="4 5" id="KW-0067">ATP-binding</keyword>
<keyword evidence="1" id="KW-0808">Transferase</keyword>
<dbReference type="RefSeq" id="WP_213498999.1">
    <property type="nucleotide sequence ID" value="NZ_CP074694.1"/>
</dbReference>
<evidence type="ECO:0000256" key="1">
    <source>
        <dbReference type="ARBA" id="ARBA00022679"/>
    </source>
</evidence>
<dbReference type="InterPro" id="IPR011009">
    <property type="entry name" value="Kinase-like_dom_sf"/>
</dbReference>
<dbReference type="Pfam" id="PF00069">
    <property type="entry name" value="Pkinase"/>
    <property type="match status" value="1"/>
</dbReference>
<dbReference type="Gene3D" id="3.30.200.20">
    <property type="entry name" value="Phosphorylase Kinase, domain 1"/>
    <property type="match status" value="1"/>
</dbReference>
<feature type="binding site" evidence="5">
    <location>
        <position position="120"/>
    </location>
    <ligand>
        <name>ATP</name>
        <dbReference type="ChEBI" id="CHEBI:30616"/>
    </ligand>
</feature>
<dbReference type="PROSITE" id="PS00107">
    <property type="entry name" value="PROTEIN_KINASE_ATP"/>
    <property type="match status" value="1"/>
</dbReference>
<feature type="domain" description="Protein kinase" evidence="7">
    <location>
        <begin position="90"/>
        <end position="385"/>
    </location>
</feature>
<dbReference type="KEGG" id="tsph:KIH39_08995"/>
<proteinExistence type="predicted"/>
<keyword evidence="6" id="KW-0812">Transmembrane</keyword>
<dbReference type="InterPro" id="IPR017441">
    <property type="entry name" value="Protein_kinase_ATP_BS"/>
</dbReference>
<dbReference type="GO" id="GO:0005524">
    <property type="term" value="F:ATP binding"/>
    <property type="evidence" value="ECO:0007669"/>
    <property type="project" value="UniProtKB-UniRule"/>
</dbReference>
<evidence type="ECO:0000313" key="8">
    <source>
        <dbReference type="EMBL" id="QVL34024.1"/>
    </source>
</evidence>
<keyword evidence="9" id="KW-1185">Reference proteome</keyword>
<dbReference type="PROSITE" id="PS00108">
    <property type="entry name" value="PROTEIN_KINASE_ST"/>
    <property type="match status" value="1"/>
</dbReference>
<name>A0A8E6EUR9_9BACT</name>
<keyword evidence="8" id="KW-0723">Serine/threonine-protein kinase</keyword>
<dbReference type="SMART" id="SM00220">
    <property type="entry name" value="S_TKc"/>
    <property type="match status" value="1"/>
</dbReference>
<evidence type="ECO:0000256" key="5">
    <source>
        <dbReference type="PROSITE-ProRule" id="PRU10141"/>
    </source>
</evidence>
<keyword evidence="2 5" id="KW-0547">Nucleotide-binding</keyword>
<accession>A0A8E6EUR9</accession>
<gene>
    <name evidence="8" type="ORF">KIH39_08995</name>
</gene>
<evidence type="ECO:0000256" key="2">
    <source>
        <dbReference type="ARBA" id="ARBA00022741"/>
    </source>
</evidence>
<dbReference type="PROSITE" id="PS50011">
    <property type="entry name" value="PROTEIN_KINASE_DOM"/>
    <property type="match status" value="1"/>
</dbReference>
<dbReference type="PANTHER" id="PTHR43289:SF6">
    <property type="entry name" value="SERINE_THREONINE-PROTEIN KINASE NEKL-3"/>
    <property type="match status" value="1"/>
</dbReference>
<sequence length="740" mass="82816">MNESLIFAAALKKKTEAEREAYLEGACGNNAELRKQIAELLRLHQQEKSFLEQPVARFEATVDMPAGKWIDPDTLKFEPDDKPGTLIGPYKLLQKIGEGGMGTVWMAEQQEPVRRMIAIKLVKAGMDSAKVVARFEAERQALALMDHPNIARIYDAGIVGQRPYFVMELVKGTSITKYCDEHRLQPRQRLELFVAVCQAIQHAHQKGIIHRDIKPSNVLVAPYDGHPVVKVIDFGVAKATGQRLTDKTMYTEFGAVIGTVEYMSPEQAELNNQDIDTRSDIYSLGVLLYELLTGSTPLNRKNFKEQAILEMLRIVREQEPPKPSTRLSTDVALPSISAQRKTDPAKLTRLMRGDLDWIAMKSLEKDRNRRYETANSFGMDIQRYLGGQAVMACPPSTTYRLKKFLNRNKTSVIAASMISLALFSGIILSIIGYTRTQARAYAERLLESPTSELPKLLLDLKPLWADSILKQAADGEDPRRKLNASLALLSRDESMKRYIADRLPEAAPAEVSVFVEALKPYVDTVPKIPNNLRVAALEAANGKVEAHKIAEMLVAENSFHFAPWLEAFRPVAKDLQPALAAIYRDSKRRESQRTQAVNFLSEYAKDDPTFVADLILDADEAAFVTLYPVLAKHTSKAIDALQAELAKKTDDKTPEAERDRLASRQAIAAISLIRLGKANEVWSLLKFSPDPTVRSWIIHRLKPYGVDFNLIHSQFKTEADISAKRALVLILGEYGLGELV</sequence>
<keyword evidence="6" id="KW-1133">Transmembrane helix</keyword>
<dbReference type="AlphaFoldDB" id="A0A8E6EUR9"/>
<dbReference type="SUPFAM" id="SSF56112">
    <property type="entry name" value="Protein kinase-like (PK-like)"/>
    <property type="match status" value="1"/>
</dbReference>
<protein>
    <submittedName>
        <fullName evidence="8">Serine/threonine protein kinase</fullName>
    </submittedName>
</protein>
<reference evidence="8" key="1">
    <citation type="submission" date="2021-05" db="EMBL/GenBank/DDBJ databases">
        <title>Complete genome sequence of the cellulolytic planctomycete Telmatocola sphagniphila SP2T and characterization of the first cellulase from planctomycetes.</title>
        <authorList>
            <person name="Rakitin A.L."/>
            <person name="Beletsky A.V."/>
            <person name="Naumoff D.G."/>
            <person name="Kulichevskaya I.S."/>
            <person name="Mardanov A.V."/>
            <person name="Ravin N.V."/>
            <person name="Dedysh S.N."/>
        </authorList>
    </citation>
    <scope>NUCLEOTIDE SEQUENCE</scope>
    <source>
        <strain evidence="8">SP2T</strain>
    </source>
</reference>
<organism evidence="8 9">
    <name type="scientific">Telmatocola sphagniphila</name>
    <dbReference type="NCBI Taxonomy" id="1123043"/>
    <lineage>
        <taxon>Bacteria</taxon>
        <taxon>Pseudomonadati</taxon>
        <taxon>Planctomycetota</taxon>
        <taxon>Planctomycetia</taxon>
        <taxon>Gemmatales</taxon>
        <taxon>Gemmataceae</taxon>
    </lineage>
</organism>
<keyword evidence="3 8" id="KW-0418">Kinase</keyword>
<dbReference type="InterPro" id="IPR000719">
    <property type="entry name" value="Prot_kinase_dom"/>
</dbReference>
<dbReference type="Gene3D" id="1.10.510.10">
    <property type="entry name" value="Transferase(Phosphotransferase) domain 1"/>
    <property type="match status" value="1"/>
</dbReference>
<evidence type="ECO:0000256" key="6">
    <source>
        <dbReference type="SAM" id="Phobius"/>
    </source>
</evidence>
<keyword evidence="6" id="KW-0472">Membrane</keyword>
<dbReference type="InterPro" id="IPR008271">
    <property type="entry name" value="Ser/Thr_kinase_AS"/>
</dbReference>
<dbReference type="EMBL" id="CP074694">
    <property type="protein sequence ID" value="QVL34024.1"/>
    <property type="molecule type" value="Genomic_DNA"/>
</dbReference>
<dbReference type="GO" id="GO:0004674">
    <property type="term" value="F:protein serine/threonine kinase activity"/>
    <property type="evidence" value="ECO:0007669"/>
    <property type="project" value="UniProtKB-KW"/>
</dbReference>
<evidence type="ECO:0000256" key="4">
    <source>
        <dbReference type="ARBA" id="ARBA00022840"/>
    </source>
</evidence>
<dbReference type="CDD" id="cd14014">
    <property type="entry name" value="STKc_PknB_like"/>
    <property type="match status" value="1"/>
</dbReference>
<dbReference type="PANTHER" id="PTHR43289">
    <property type="entry name" value="MITOGEN-ACTIVATED PROTEIN KINASE KINASE KINASE 20-RELATED"/>
    <property type="match status" value="1"/>
</dbReference>
<evidence type="ECO:0000313" key="9">
    <source>
        <dbReference type="Proteomes" id="UP000676194"/>
    </source>
</evidence>
<dbReference type="Proteomes" id="UP000676194">
    <property type="component" value="Chromosome"/>
</dbReference>
<feature type="transmembrane region" description="Helical" evidence="6">
    <location>
        <begin position="412"/>
        <end position="434"/>
    </location>
</feature>